<proteinExistence type="predicted"/>
<name>A0A830EJ00_9EURY</name>
<reference evidence="1" key="1">
    <citation type="journal article" date="2014" name="Int. J. Syst. Evol. Microbiol.">
        <title>Complete genome sequence of Corynebacterium casei LMG S-19264T (=DSM 44701T), isolated from a smear-ripened cheese.</title>
        <authorList>
            <consortium name="US DOE Joint Genome Institute (JGI-PGF)"/>
            <person name="Walter F."/>
            <person name="Albersmeier A."/>
            <person name="Kalinowski J."/>
            <person name="Ruckert C."/>
        </authorList>
    </citation>
    <scope>NUCLEOTIDE SEQUENCE</scope>
    <source>
        <strain evidence="1">JCM 14359</strain>
    </source>
</reference>
<evidence type="ECO:0000313" key="1">
    <source>
        <dbReference type="EMBL" id="GGI96002.1"/>
    </source>
</evidence>
<accession>A0A830EJ00</accession>
<sequence length="92" mass="10166">MLLLNIKTLHNITKCVSVNPLDIMEPEDLNQSDREILKVLRDGRATPAALKDWTGRSGQTVHNRLGRLVAAGHVEKVHGSGLYELVDDPEQG</sequence>
<dbReference type="SUPFAM" id="SSF46785">
    <property type="entry name" value="Winged helix' DNA-binding domain"/>
    <property type="match status" value="1"/>
</dbReference>
<dbReference type="InterPro" id="IPR011991">
    <property type="entry name" value="ArsR-like_HTH"/>
</dbReference>
<dbReference type="Pfam" id="PF13412">
    <property type="entry name" value="HTH_24"/>
    <property type="match status" value="1"/>
</dbReference>
<evidence type="ECO:0008006" key="3">
    <source>
        <dbReference type="Google" id="ProtNLM"/>
    </source>
</evidence>
<dbReference type="InterPro" id="IPR036390">
    <property type="entry name" value="WH_DNA-bd_sf"/>
</dbReference>
<dbReference type="EMBL" id="BMOC01000001">
    <property type="protein sequence ID" value="GGI96002.1"/>
    <property type="molecule type" value="Genomic_DNA"/>
</dbReference>
<keyword evidence="2" id="KW-1185">Reference proteome</keyword>
<dbReference type="Proteomes" id="UP000653099">
    <property type="component" value="Unassembled WGS sequence"/>
</dbReference>
<organism evidence="1 2">
    <name type="scientific">Halobellus salinus</name>
    <dbReference type="NCBI Taxonomy" id="931585"/>
    <lineage>
        <taxon>Archaea</taxon>
        <taxon>Methanobacteriati</taxon>
        <taxon>Methanobacteriota</taxon>
        <taxon>Stenosarchaea group</taxon>
        <taxon>Halobacteria</taxon>
        <taxon>Halobacteriales</taxon>
        <taxon>Haloferacaceae</taxon>
        <taxon>Halobellus</taxon>
    </lineage>
</organism>
<dbReference type="Gene3D" id="1.10.10.10">
    <property type="entry name" value="Winged helix-like DNA-binding domain superfamily/Winged helix DNA-binding domain"/>
    <property type="match status" value="1"/>
</dbReference>
<comment type="caution">
    <text evidence="1">The sequence shown here is derived from an EMBL/GenBank/DDBJ whole genome shotgun (WGS) entry which is preliminary data.</text>
</comment>
<reference evidence="1" key="2">
    <citation type="submission" date="2020-09" db="EMBL/GenBank/DDBJ databases">
        <authorList>
            <person name="Sun Q."/>
            <person name="Ohkuma M."/>
        </authorList>
    </citation>
    <scope>NUCLEOTIDE SEQUENCE</scope>
    <source>
        <strain evidence="1">JCM 14359</strain>
    </source>
</reference>
<evidence type="ECO:0000313" key="2">
    <source>
        <dbReference type="Proteomes" id="UP000653099"/>
    </source>
</evidence>
<dbReference type="InterPro" id="IPR036388">
    <property type="entry name" value="WH-like_DNA-bd_sf"/>
</dbReference>
<dbReference type="CDD" id="cd00090">
    <property type="entry name" value="HTH_ARSR"/>
    <property type="match status" value="1"/>
</dbReference>
<protein>
    <recommendedName>
        <fullName evidence="3">Winged helix-turn-helix transcriptional regulator</fullName>
    </recommendedName>
</protein>
<dbReference type="AlphaFoldDB" id="A0A830EJ00"/>
<gene>
    <name evidence="1" type="ORF">GCM10008995_02550</name>
</gene>